<evidence type="ECO:0000259" key="7">
    <source>
        <dbReference type="Pfam" id="PF03914"/>
    </source>
</evidence>
<dbReference type="GO" id="GO:0006270">
    <property type="term" value="P:DNA replication initiation"/>
    <property type="evidence" value="ECO:0007669"/>
    <property type="project" value="TreeGrafter"/>
</dbReference>
<feature type="region of interest" description="Disordered" evidence="6">
    <location>
        <begin position="1"/>
        <end position="123"/>
    </location>
</feature>
<evidence type="ECO:0000313" key="9">
    <source>
        <dbReference type="EMBL" id="RAO69619.1"/>
    </source>
</evidence>
<dbReference type="GeneID" id="63794847"/>
<dbReference type="InterPro" id="IPR016024">
    <property type="entry name" value="ARM-type_fold"/>
</dbReference>
<dbReference type="GO" id="GO:0003682">
    <property type="term" value="F:chromatin binding"/>
    <property type="evidence" value="ECO:0007669"/>
    <property type="project" value="TreeGrafter"/>
</dbReference>
<dbReference type="Proteomes" id="UP000249363">
    <property type="component" value="Unassembled WGS sequence"/>
</dbReference>
<dbReference type="Pfam" id="PF07540">
    <property type="entry name" value="NOC3p"/>
    <property type="match status" value="1"/>
</dbReference>
<feature type="compositionally biased region" description="Acidic residues" evidence="6">
    <location>
        <begin position="82"/>
        <end position="101"/>
    </location>
</feature>
<evidence type="ECO:0000256" key="5">
    <source>
        <dbReference type="PIRNR" id="PIRNR028977"/>
    </source>
</evidence>
<evidence type="ECO:0000256" key="4">
    <source>
        <dbReference type="ARBA" id="ARBA00023242"/>
    </source>
</evidence>
<feature type="region of interest" description="Disordered" evidence="6">
    <location>
        <begin position="468"/>
        <end position="495"/>
    </location>
</feature>
<evidence type="ECO:0000259" key="8">
    <source>
        <dbReference type="Pfam" id="PF07540"/>
    </source>
</evidence>
<dbReference type="PANTHER" id="PTHR14428:SF5">
    <property type="entry name" value="NUCLEOLAR COMPLEX PROTEIN 3 HOMOLOG"/>
    <property type="match status" value="1"/>
</dbReference>
<evidence type="ECO:0000256" key="3">
    <source>
        <dbReference type="ARBA" id="ARBA00023054"/>
    </source>
</evidence>
<keyword evidence="3" id="KW-0175">Coiled coil</keyword>
<dbReference type="InterPro" id="IPR016903">
    <property type="entry name" value="Nucleolar_cplx-assoc_3"/>
</dbReference>
<sequence>MGVARETKRRRLSPSDDDNLSNAPKSKSNGSSNIQNAFYSRAAEWDLEQEYERRPRKGSKKKEKEKTRLPIKTAEGLVHVDEPEEAAASDADSFLDSDSDGEDGKEGNEGAEAEEDEEPAPKIPLKLQIVQAKEEMAKIATLINEDPEEHIGLFKKLADFVDKSKSHVAIKKLALATQAAIFRDVIPGYRIRPLGEEVNKNEKLSKEVRKLRGYEQSLLSSYKHYVQQLTNLSKGGSRASEEANSIRTVAINCVCNMLLSVPHFNYRAELLKILVNRLSKRRIDANFIKSRETMEDIFAKDDDGVVSLEAVGLLSKMMRAKDFHVHESVLNTFLHLRLLAEFSSKGSRDRVDRNDDEDEGVLQGKKKNKKEFRTKKERKVLKDRKAVEKDMREADALVSHEAREKNQAETLKLVFGTYFRILKLRTETKLMGAVLEGLAKYAHLINQDFFGDVLEALKELIEQLAAEDGSAGRDGNANDENDDNDDEDDDEEEGTITLRQSTRQVLLCTITAFALLEGQDVSKSASSLHLDLGFFITHLYRALYPLALNTDIEYNPEKSLRLPDPGAYNNANETTNDQKKQRRTKINFQTPMVLLLRCLQSTLLARTHGIAPPIRLAGFTKRLMTTSLQLPEKSSIAMLTLLTKVAKQHARKIAPLWNTEERKGDGVFNPVSADVEKSNVFAGTVWEGELLRIHYCPDVREAALGIEKLIASG</sequence>
<feature type="compositionally biased region" description="Acidic residues" evidence="6">
    <location>
        <begin position="477"/>
        <end position="494"/>
    </location>
</feature>
<comment type="function">
    <text evidence="5">Required for synthesis of 60S ribosomal subunits and the transport of pre-ribosomes from the nucleoplasm to the cytoplasm.</text>
</comment>
<dbReference type="RefSeq" id="XP_040734135.1">
    <property type="nucleotide sequence ID" value="XM_040878129.1"/>
</dbReference>
<dbReference type="GO" id="GO:0042254">
    <property type="term" value="P:ribosome biogenesis"/>
    <property type="evidence" value="ECO:0007669"/>
    <property type="project" value="UniProtKB-KW"/>
</dbReference>
<evidence type="ECO:0000256" key="2">
    <source>
        <dbReference type="ARBA" id="ARBA00007797"/>
    </source>
</evidence>
<dbReference type="Pfam" id="PF03914">
    <property type="entry name" value="CBF"/>
    <property type="match status" value="1"/>
</dbReference>
<dbReference type="InterPro" id="IPR011501">
    <property type="entry name" value="Noc3_N"/>
</dbReference>
<feature type="compositionally biased region" description="Polar residues" evidence="6">
    <location>
        <begin position="20"/>
        <end position="38"/>
    </location>
</feature>
<comment type="caution">
    <text evidence="9">The sequence shown here is derived from an EMBL/GenBank/DDBJ whole genome shotgun (WGS) entry which is preliminary data.</text>
</comment>
<feature type="domain" description="Nucleolar complex-associated protein 3 N-terminal" evidence="8">
    <location>
        <begin position="131"/>
        <end position="225"/>
    </location>
</feature>
<dbReference type="SUPFAM" id="SSF48371">
    <property type="entry name" value="ARM repeat"/>
    <property type="match status" value="1"/>
</dbReference>
<evidence type="ECO:0000313" key="10">
    <source>
        <dbReference type="Proteomes" id="UP000249363"/>
    </source>
</evidence>
<keyword evidence="10" id="KW-1185">Reference proteome</keyword>
<accession>A0A364L1D2</accession>
<feature type="compositionally biased region" description="Acidic residues" evidence="6">
    <location>
        <begin position="109"/>
        <end position="118"/>
    </location>
</feature>
<dbReference type="PANTHER" id="PTHR14428">
    <property type="entry name" value="NUCLEOLAR COMPLEX PROTEIN 3"/>
    <property type="match status" value="1"/>
</dbReference>
<comment type="similarity">
    <text evidence="2 5">Belongs to the CBF/MAK21 family.</text>
</comment>
<feature type="region of interest" description="Disordered" evidence="6">
    <location>
        <begin position="347"/>
        <end position="368"/>
    </location>
</feature>
<dbReference type="PIRSF" id="PIRSF028977">
    <property type="entry name" value="Nucleolar_complex_p3"/>
    <property type="match status" value="1"/>
</dbReference>
<keyword evidence="4" id="KW-0539">Nucleus</keyword>
<evidence type="ECO:0000256" key="1">
    <source>
        <dbReference type="ARBA" id="ARBA00004604"/>
    </source>
</evidence>
<feature type="region of interest" description="Disordered" evidence="6">
    <location>
        <begin position="560"/>
        <end position="583"/>
    </location>
</feature>
<reference evidence="9 10" key="1">
    <citation type="journal article" date="2017" name="Biotechnol. Biofuels">
        <title>Differential beta-glucosidase expression as a function of carbon source availability in Talaromyces amestolkiae: a genomic and proteomic approach.</title>
        <authorList>
            <person name="de Eugenio L.I."/>
            <person name="Mendez-Liter J.A."/>
            <person name="Nieto-Dominguez M."/>
            <person name="Alonso L."/>
            <person name="Gil-Munoz J."/>
            <person name="Barriuso J."/>
            <person name="Prieto A."/>
            <person name="Martinez M.J."/>
        </authorList>
    </citation>
    <scope>NUCLEOTIDE SEQUENCE [LARGE SCALE GENOMIC DNA]</scope>
    <source>
        <strain evidence="9 10">CIB</strain>
    </source>
</reference>
<protein>
    <recommendedName>
        <fullName evidence="5">Nucleolar complex-associated protein 3</fullName>
    </recommendedName>
</protein>
<dbReference type="GO" id="GO:0005730">
    <property type="term" value="C:nucleolus"/>
    <property type="evidence" value="ECO:0007669"/>
    <property type="project" value="UniProtKB-SubCell"/>
</dbReference>
<dbReference type="InterPro" id="IPR005612">
    <property type="entry name" value="CCAAT-binding_factor"/>
</dbReference>
<gene>
    <name evidence="9" type="ORF">BHQ10_005631</name>
</gene>
<organism evidence="9 10">
    <name type="scientific">Talaromyces amestolkiae</name>
    <dbReference type="NCBI Taxonomy" id="1196081"/>
    <lineage>
        <taxon>Eukaryota</taxon>
        <taxon>Fungi</taxon>
        <taxon>Dikarya</taxon>
        <taxon>Ascomycota</taxon>
        <taxon>Pezizomycotina</taxon>
        <taxon>Eurotiomycetes</taxon>
        <taxon>Eurotiomycetidae</taxon>
        <taxon>Eurotiales</taxon>
        <taxon>Trichocomaceae</taxon>
        <taxon>Talaromyces</taxon>
        <taxon>Talaromyces sect. Talaromyces</taxon>
    </lineage>
</organism>
<proteinExistence type="inferred from homology"/>
<dbReference type="STRING" id="1196081.A0A364L1D2"/>
<evidence type="ECO:0000256" key="6">
    <source>
        <dbReference type="SAM" id="MobiDB-lite"/>
    </source>
</evidence>
<dbReference type="AlphaFoldDB" id="A0A364L1D2"/>
<feature type="domain" description="CCAAT-binding factor" evidence="7">
    <location>
        <begin position="506"/>
        <end position="703"/>
    </location>
</feature>
<dbReference type="EMBL" id="MIKG01000010">
    <property type="protein sequence ID" value="RAO69619.1"/>
    <property type="molecule type" value="Genomic_DNA"/>
</dbReference>
<dbReference type="OrthoDB" id="10263597at2759"/>
<keyword evidence="5" id="KW-0690">Ribosome biogenesis</keyword>
<comment type="subcellular location">
    <subcellularLocation>
        <location evidence="1 5">Nucleus</location>
        <location evidence="1 5">Nucleolus</location>
    </subcellularLocation>
</comment>
<name>A0A364L1D2_TALAM</name>